<dbReference type="AlphaFoldDB" id="A0A372IIK0"/>
<name>A0A372IIK0_9BACT</name>
<dbReference type="Proteomes" id="UP000264702">
    <property type="component" value="Unassembled WGS sequence"/>
</dbReference>
<proteinExistence type="predicted"/>
<organism evidence="1 2">
    <name type="scientific">Paracidobacterium acidisoli</name>
    <dbReference type="NCBI Taxonomy" id="2303751"/>
    <lineage>
        <taxon>Bacteria</taxon>
        <taxon>Pseudomonadati</taxon>
        <taxon>Acidobacteriota</taxon>
        <taxon>Terriglobia</taxon>
        <taxon>Terriglobales</taxon>
        <taxon>Acidobacteriaceae</taxon>
        <taxon>Paracidobacterium</taxon>
    </lineage>
</organism>
<protein>
    <submittedName>
        <fullName evidence="1">Uncharacterized protein</fullName>
    </submittedName>
</protein>
<gene>
    <name evidence="1" type="ORF">D0Y96_20360</name>
</gene>
<keyword evidence="2" id="KW-1185">Reference proteome</keyword>
<sequence length="140" mass="15602">MREQEKLPVASLGLRDDGSIVLRIVCCSAEEMLTITRFLEGMAKGDRTSCSAPVKIDGDSPDRFGAVYGVLAASGIPEQLELSKNDVAGREVLWSGDSEYWMECFEKCMFLKDAGTGHQHLMVRSRKSHDVELSYNEWPI</sequence>
<reference evidence="1 2" key="1">
    <citation type="submission" date="2018-08" db="EMBL/GenBank/DDBJ databases">
        <title>Acidipila sp. 4G-K13, an acidobacterium isolated from forest soil.</title>
        <authorList>
            <person name="Gao Z.-H."/>
            <person name="Qiu L.-H."/>
        </authorList>
    </citation>
    <scope>NUCLEOTIDE SEQUENCE [LARGE SCALE GENOMIC DNA]</scope>
    <source>
        <strain evidence="1 2">4G-K13</strain>
    </source>
</reference>
<dbReference type="EMBL" id="QVQT01000012">
    <property type="protein sequence ID" value="RFU14776.1"/>
    <property type="molecule type" value="Genomic_DNA"/>
</dbReference>
<evidence type="ECO:0000313" key="1">
    <source>
        <dbReference type="EMBL" id="RFU14776.1"/>
    </source>
</evidence>
<accession>A0A372IIK0</accession>
<dbReference type="RefSeq" id="WP_147325160.1">
    <property type="nucleotide sequence ID" value="NZ_QVQT02000012.1"/>
</dbReference>
<comment type="caution">
    <text evidence="1">The sequence shown here is derived from an EMBL/GenBank/DDBJ whole genome shotgun (WGS) entry which is preliminary data.</text>
</comment>
<evidence type="ECO:0000313" key="2">
    <source>
        <dbReference type="Proteomes" id="UP000264702"/>
    </source>
</evidence>